<comment type="caution">
    <text evidence="1">The sequence shown here is derived from an EMBL/GenBank/DDBJ whole genome shotgun (WGS) entry which is preliminary data.</text>
</comment>
<evidence type="ECO:0000313" key="2">
    <source>
        <dbReference type="Proteomes" id="UP001273166"/>
    </source>
</evidence>
<organism evidence="1 2">
    <name type="scientific">Chaetomium strumarium</name>
    <dbReference type="NCBI Taxonomy" id="1170767"/>
    <lineage>
        <taxon>Eukaryota</taxon>
        <taxon>Fungi</taxon>
        <taxon>Dikarya</taxon>
        <taxon>Ascomycota</taxon>
        <taxon>Pezizomycotina</taxon>
        <taxon>Sordariomycetes</taxon>
        <taxon>Sordariomycetidae</taxon>
        <taxon>Sordariales</taxon>
        <taxon>Chaetomiaceae</taxon>
        <taxon>Chaetomium</taxon>
    </lineage>
</organism>
<dbReference type="GeneID" id="87887876"/>
<keyword evidence="2" id="KW-1185">Reference proteome</keyword>
<dbReference type="EMBL" id="JAUDZG010000003">
    <property type="protein sequence ID" value="KAK3306911.1"/>
    <property type="molecule type" value="Genomic_DNA"/>
</dbReference>
<dbReference type="Proteomes" id="UP001273166">
    <property type="component" value="Unassembled WGS sequence"/>
</dbReference>
<accession>A0AAJ0GVF9</accession>
<dbReference type="AlphaFoldDB" id="A0AAJ0GVF9"/>
<sequence length="160" mass="17667">MAAIQEQRPDIPTLTAALETTAQEIRRLPNLRVLQNKEVLGAMEALNGRMADLRTGMQTLQVQMVNLHASISSLSHTQSNHQVSLLNGNSMANDMNRPLMPLRNVRDGSIIPHFPRTAPELMALDGHALDVILDSLGMPVAENQTLASKKEFIKREWALG</sequence>
<evidence type="ECO:0000313" key="1">
    <source>
        <dbReference type="EMBL" id="KAK3306911.1"/>
    </source>
</evidence>
<reference evidence="1" key="1">
    <citation type="journal article" date="2023" name="Mol. Phylogenet. Evol.">
        <title>Genome-scale phylogeny and comparative genomics of the fungal order Sordariales.</title>
        <authorList>
            <person name="Hensen N."/>
            <person name="Bonometti L."/>
            <person name="Westerberg I."/>
            <person name="Brannstrom I.O."/>
            <person name="Guillou S."/>
            <person name="Cros-Aarteil S."/>
            <person name="Calhoun S."/>
            <person name="Haridas S."/>
            <person name="Kuo A."/>
            <person name="Mondo S."/>
            <person name="Pangilinan J."/>
            <person name="Riley R."/>
            <person name="LaButti K."/>
            <person name="Andreopoulos B."/>
            <person name="Lipzen A."/>
            <person name="Chen C."/>
            <person name="Yan M."/>
            <person name="Daum C."/>
            <person name="Ng V."/>
            <person name="Clum A."/>
            <person name="Steindorff A."/>
            <person name="Ohm R.A."/>
            <person name="Martin F."/>
            <person name="Silar P."/>
            <person name="Natvig D.O."/>
            <person name="Lalanne C."/>
            <person name="Gautier V."/>
            <person name="Ament-Velasquez S.L."/>
            <person name="Kruys A."/>
            <person name="Hutchinson M.I."/>
            <person name="Powell A.J."/>
            <person name="Barry K."/>
            <person name="Miller A.N."/>
            <person name="Grigoriev I.V."/>
            <person name="Debuchy R."/>
            <person name="Gladieux P."/>
            <person name="Hiltunen Thoren M."/>
            <person name="Johannesson H."/>
        </authorList>
    </citation>
    <scope>NUCLEOTIDE SEQUENCE</scope>
    <source>
        <strain evidence="1">CBS 333.67</strain>
    </source>
</reference>
<reference evidence="1" key="2">
    <citation type="submission" date="2023-06" db="EMBL/GenBank/DDBJ databases">
        <authorList>
            <consortium name="Lawrence Berkeley National Laboratory"/>
            <person name="Mondo S.J."/>
            <person name="Hensen N."/>
            <person name="Bonometti L."/>
            <person name="Westerberg I."/>
            <person name="Brannstrom I.O."/>
            <person name="Guillou S."/>
            <person name="Cros-Aarteil S."/>
            <person name="Calhoun S."/>
            <person name="Haridas S."/>
            <person name="Kuo A."/>
            <person name="Pangilinan J."/>
            <person name="Riley R."/>
            <person name="Labutti K."/>
            <person name="Andreopoulos B."/>
            <person name="Lipzen A."/>
            <person name="Chen C."/>
            <person name="Yanf M."/>
            <person name="Daum C."/>
            <person name="Ng V."/>
            <person name="Clum A."/>
            <person name="Steindorff A."/>
            <person name="Ohm R."/>
            <person name="Martin F."/>
            <person name="Silar P."/>
            <person name="Natvig D."/>
            <person name="Lalanne C."/>
            <person name="Gautier V."/>
            <person name="Ament-Velasquez S.L."/>
            <person name="Kruys A."/>
            <person name="Hutchinson M.I."/>
            <person name="Powell A.J."/>
            <person name="Barry K."/>
            <person name="Miller A.N."/>
            <person name="Grigoriev I.V."/>
            <person name="Debuchy R."/>
            <person name="Gladieux P."/>
            <person name="Thoren M.H."/>
            <person name="Johannesson H."/>
        </authorList>
    </citation>
    <scope>NUCLEOTIDE SEQUENCE</scope>
    <source>
        <strain evidence="1">CBS 333.67</strain>
    </source>
</reference>
<gene>
    <name evidence="1" type="ORF">B0T15DRAFT_528554</name>
</gene>
<dbReference type="RefSeq" id="XP_062722691.1">
    <property type="nucleotide sequence ID" value="XM_062869047.1"/>
</dbReference>
<proteinExistence type="predicted"/>
<protein>
    <submittedName>
        <fullName evidence="1">Uncharacterized protein</fullName>
    </submittedName>
</protein>
<name>A0AAJ0GVF9_9PEZI</name>